<evidence type="ECO:0000313" key="1">
    <source>
        <dbReference type="EMBL" id="WZN47941.1"/>
    </source>
</evidence>
<name>A0ABZ2Z6R1_9BACT</name>
<evidence type="ECO:0000313" key="2">
    <source>
        <dbReference type="Proteomes" id="UP001449657"/>
    </source>
</evidence>
<dbReference type="PROSITE" id="PS51257">
    <property type="entry name" value="PROKAR_LIPOPROTEIN"/>
    <property type="match status" value="1"/>
</dbReference>
<keyword evidence="2" id="KW-1185">Reference proteome</keyword>
<gene>
    <name evidence="1" type="ORF">WJU22_07095</name>
</gene>
<proteinExistence type="predicted"/>
<accession>A0ABZ2Z6R1</accession>
<organism evidence="1 2">
    <name type="scientific">Chitinophaga caseinilytica</name>
    <dbReference type="NCBI Taxonomy" id="2267521"/>
    <lineage>
        <taxon>Bacteria</taxon>
        <taxon>Pseudomonadati</taxon>
        <taxon>Bacteroidota</taxon>
        <taxon>Chitinophagia</taxon>
        <taxon>Chitinophagales</taxon>
        <taxon>Chitinophagaceae</taxon>
        <taxon>Chitinophaga</taxon>
    </lineage>
</organism>
<dbReference type="RefSeq" id="WP_341842548.1">
    <property type="nucleotide sequence ID" value="NZ_CP149792.1"/>
</dbReference>
<evidence type="ECO:0008006" key="3">
    <source>
        <dbReference type="Google" id="ProtNLM"/>
    </source>
</evidence>
<sequence>MTTYFKYTVLAAAMIFAAAACRKDRPQRGQHTPAHLLMRTTEGANKVNRYEYTQNGQLSKQVYFAGFTTADSAYMTFSYKDGMPEKMSVGGEETRYFYANGRLAKMEVHTVADGMQYYWEYQYESGRLVQETGFEKVNGGWKANARRVLTYDAQGNLAKREFFSDDNHSGTFHKVHYVEYTGYLDHPDPVEQLAVKRQVPGTQTAPRLCTKEHWYDGQGFEEWTTEYSYRFNEAGYPVEKAVLSKNPDGHVINRTTITYAYNR</sequence>
<dbReference type="Proteomes" id="UP001449657">
    <property type="component" value="Chromosome"/>
</dbReference>
<reference evidence="1 2" key="1">
    <citation type="submission" date="2024-03" db="EMBL/GenBank/DDBJ databases">
        <title>Chitinophaga caseinilytica sp. nov., a casein hydrolysing bacterium isolated from forest soil.</title>
        <authorList>
            <person name="Lee D.S."/>
            <person name="Han D.M."/>
            <person name="Baek J.H."/>
            <person name="Choi D.G."/>
            <person name="Jeon J.H."/>
            <person name="Jeon C.O."/>
        </authorList>
    </citation>
    <scope>NUCLEOTIDE SEQUENCE [LARGE SCALE GENOMIC DNA]</scope>
    <source>
        <strain evidence="1 2">KACC 19118</strain>
    </source>
</reference>
<protein>
    <recommendedName>
        <fullName evidence="3">YD repeat-containing protein</fullName>
    </recommendedName>
</protein>
<dbReference type="Gene3D" id="3.90.930.1">
    <property type="match status" value="1"/>
</dbReference>
<dbReference type="EMBL" id="CP150096">
    <property type="protein sequence ID" value="WZN47941.1"/>
    <property type="molecule type" value="Genomic_DNA"/>
</dbReference>